<name>A0A7C8UXI3_ORBOL</name>
<keyword evidence="1" id="KW-0472">Membrane</keyword>
<reference evidence="2 3" key="1">
    <citation type="submission" date="2019-06" db="EMBL/GenBank/DDBJ databases">
        <authorList>
            <person name="Palmer J.M."/>
        </authorList>
    </citation>
    <scope>NUCLEOTIDE SEQUENCE [LARGE SCALE GENOMIC DNA]</scope>
    <source>
        <strain evidence="2 3">TWF191</strain>
    </source>
</reference>
<feature type="transmembrane region" description="Helical" evidence="1">
    <location>
        <begin position="123"/>
        <end position="141"/>
    </location>
</feature>
<sequence length="201" mass="22323">MDSTGPSPGTPKGVPVWLRYPIFPLGPRNRNCTRDRPLTRLSGENFKTSRGQIVDQEYQNVVRSSSIFSGWSRMLYRIVEADLHMSDGKDLALSMRALENSVRIVTDWDNLEAVTVYAIIEPAIMWAISVFIAVIFSTVALRLDYEGAKAYTGLRWEETCWATRSGAQNVVETGLTATSVLAPYSPYAFYRGSSPSDVGEG</sequence>
<proteinExistence type="predicted"/>
<organism evidence="2 3">
    <name type="scientific">Orbilia oligospora</name>
    <name type="common">Nematode-trapping fungus</name>
    <name type="synonym">Arthrobotrys oligospora</name>
    <dbReference type="NCBI Taxonomy" id="2813651"/>
    <lineage>
        <taxon>Eukaryota</taxon>
        <taxon>Fungi</taxon>
        <taxon>Dikarya</taxon>
        <taxon>Ascomycota</taxon>
        <taxon>Pezizomycotina</taxon>
        <taxon>Orbiliomycetes</taxon>
        <taxon>Orbiliales</taxon>
        <taxon>Orbiliaceae</taxon>
        <taxon>Orbilia</taxon>
    </lineage>
</organism>
<evidence type="ECO:0000313" key="3">
    <source>
        <dbReference type="Proteomes" id="UP000483672"/>
    </source>
</evidence>
<evidence type="ECO:0000313" key="2">
    <source>
        <dbReference type="EMBL" id="KAF3230151.1"/>
    </source>
</evidence>
<keyword evidence="1" id="KW-1133">Transmembrane helix</keyword>
<dbReference type="AlphaFoldDB" id="A0A7C8UXI3"/>
<comment type="caution">
    <text evidence="2">The sequence shown here is derived from an EMBL/GenBank/DDBJ whole genome shotgun (WGS) entry which is preliminary data.</text>
</comment>
<keyword evidence="1" id="KW-0812">Transmembrane</keyword>
<dbReference type="EMBL" id="WIPF01000009">
    <property type="protein sequence ID" value="KAF3230151.1"/>
    <property type="molecule type" value="Genomic_DNA"/>
</dbReference>
<evidence type="ECO:0000256" key="1">
    <source>
        <dbReference type="SAM" id="Phobius"/>
    </source>
</evidence>
<dbReference type="Proteomes" id="UP000483672">
    <property type="component" value="Unassembled WGS sequence"/>
</dbReference>
<protein>
    <submittedName>
        <fullName evidence="2">Uncharacterized protein</fullName>
    </submittedName>
</protein>
<accession>A0A7C8UXI3</accession>
<gene>
    <name evidence="2" type="ORF">TWF191_010854</name>
</gene>